<dbReference type="PROSITE" id="PS00463">
    <property type="entry name" value="ZN2_CY6_FUNGAL_1"/>
    <property type="match status" value="1"/>
</dbReference>
<evidence type="ECO:0000313" key="4">
    <source>
        <dbReference type="EMBL" id="CRK28393.1"/>
    </source>
</evidence>
<dbReference type="InterPro" id="IPR036864">
    <property type="entry name" value="Zn2-C6_fun-type_DNA-bd_sf"/>
</dbReference>
<dbReference type="Gene3D" id="4.10.240.10">
    <property type="entry name" value="Zn(2)-C6 fungal-type DNA-binding domain"/>
    <property type="match status" value="1"/>
</dbReference>
<feature type="compositionally biased region" description="Polar residues" evidence="2">
    <location>
        <begin position="10"/>
        <end position="19"/>
    </location>
</feature>
<evidence type="ECO:0000256" key="1">
    <source>
        <dbReference type="ARBA" id="ARBA00023242"/>
    </source>
</evidence>
<feature type="region of interest" description="Disordered" evidence="2">
    <location>
        <begin position="1"/>
        <end position="82"/>
    </location>
</feature>
<dbReference type="GO" id="GO:0008270">
    <property type="term" value="F:zinc ion binding"/>
    <property type="evidence" value="ECO:0007669"/>
    <property type="project" value="InterPro"/>
</dbReference>
<keyword evidence="1" id="KW-0539">Nucleus</keyword>
<dbReference type="Proteomes" id="UP000045706">
    <property type="component" value="Unassembled WGS sequence"/>
</dbReference>
<dbReference type="PROSITE" id="PS50048">
    <property type="entry name" value="ZN2_CY6_FUNGAL_2"/>
    <property type="match status" value="1"/>
</dbReference>
<feature type="domain" description="Zn(2)-C6 fungal-type" evidence="3">
    <location>
        <begin position="102"/>
        <end position="136"/>
    </location>
</feature>
<dbReference type="SUPFAM" id="SSF57701">
    <property type="entry name" value="Zn2/Cys6 DNA-binding domain"/>
    <property type="match status" value="1"/>
</dbReference>
<name>A0A0G4M276_VERLO</name>
<feature type="region of interest" description="Disordered" evidence="2">
    <location>
        <begin position="357"/>
        <end position="434"/>
    </location>
</feature>
<dbReference type="InterPro" id="IPR001138">
    <property type="entry name" value="Zn2Cys6_DnaBD"/>
</dbReference>
<organism evidence="4 5">
    <name type="scientific">Verticillium longisporum</name>
    <name type="common">Verticillium dahliae var. longisporum</name>
    <dbReference type="NCBI Taxonomy" id="100787"/>
    <lineage>
        <taxon>Eukaryota</taxon>
        <taxon>Fungi</taxon>
        <taxon>Dikarya</taxon>
        <taxon>Ascomycota</taxon>
        <taxon>Pezizomycotina</taxon>
        <taxon>Sordariomycetes</taxon>
        <taxon>Hypocreomycetidae</taxon>
        <taxon>Glomerellales</taxon>
        <taxon>Plectosphaerellaceae</taxon>
        <taxon>Verticillium</taxon>
    </lineage>
</organism>
<proteinExistence type="predicted"/>
<gene>
    <name evidence="4" type="ORF">BN1723_003511</name>
</gene>
<dbReference type="EMBL" id="CVQI01021112">
    <property type="protein sequence ID" value="CRK28393.1"/>
    <property type="molecule type" value="Genomic_DNA"/>
</dbReference>
<feature type="region of interest" description="Disordered" evidence="2">
    <location>
        <begin position="266"/>
        <end position="289"/>
    </location>
</feature>
<dbReference type="SMART" id="SM00066">
    <property type="entry name" value="GAL4"/>
    <property type="match status" value="1"/>
</dbReference>
<feature type="compositionally biased region" description="Polar residues" evidence="2">
    <location>
        <begin position="375"/>
        <end position="390"/>
    </location>
</feature>
<dbReference type="GO" id="GO:0000981">
    <property type="term" value="F:DNA-binding transcription factor activity, RNA polymerase II-specific"/>
    <property type="evidence" value="ECO:0007669"/>
    <property type="project" value="InterPro"/>
</dbReference>
<evidence type="ECO:0000256" key="2">
    <source>
        <dbReference type="SAM" id="MobiDB-lite"/>
    </source>
</evidence>
<feature type="compositionally biased region" description="Polar residues" evidence="2">
    <location>
        <begin position="64"/>
        <end position="81"/>
    </location>
</feature>
<dbReference type="AlphaFoldDB" id="A0A0G4M276"/>
<evidence type="ECO:0000259" key="3">
    <source>
        <dbReference type="PROSITE" id="PS50048"/>
    </source>
</evidence>
<dbReference type="Pfam" id="PF00172">
    <property type="entry name" value="Zn_clus"/>
    <property type="match status" value="1"/>
</dbReference>
<reference evidence="5" key="1">
    <citation type="submission" date="2015-05" db="EMBL/GenBank/DDBJ databases">
        <authorList>
            <person name="Fogelqvist Johan"/>
        </authorList>
    </citation>
    <scope>NUCLEOTIDE SEQUENCE [LARGE SCALE GENOMIC DNA]</scope>
</reference>
<protein>
    <recommendedName>
        <fullName evidence="3">Zn(2)-C6 fungal-type domain-containing protein</fullName>
    </recommendedName>
</protein>
<feature type="compositionally biased region" description="Polar residues" evidence="2">
    <location>
        <begin position="154"/>
        <end position="166"/>
    </location>
</feature>
<feature type="region of interest" description="Disordered" evidence="2">
    <location>
        <begin position="308"/>
        <end position="329"/>
    </location>
</feature>
<feature type="region of interest" description="Disordered" evidence="2">
    <location>
        <begin position="140"/>
        <end position="186"/>
    </location>
</feature>
<dbReference type="CDD" id="cd00067">
    <property type="entry name" value="GAL4"/>
    <property type="match status" value="1"/>
</dbReference>
<sequence>MAYQYPPPQVSTHAAQANMSPVGYGSDYRDGPPSSNSASMEIRSTDGGVRKDSFPLASQRLKHSTSTPDVRPLQSSTTDASQLALAADKRRNKLGYHRTSVACGHCRRRKIRCIPSTSDVQGRCVNCIRLKKECSFFPVDQQPTADTRPKAPSRASTSSKMDSASPSPALAPRHAPEGLSTGLQYSPLDVPGAQNVAPQLGMKITDAEGYSSESKLPSSASSRHFDMGGPQMQNWMAAEGSPNPATRPLDSNASWRAYAGTDSPITPSFSPYTPNAPNPPAGWASASNSEHGVREDIPWTAYAPAPPRAVSYSSESHVSPPYQSIQQHGRPFERTGHNVPADMYPQSVQTNVTVARSGPAPTMTQRGSVPGGVLPSNNYGSWQQQYQFSRPSGEGYGNWAYDDQGSHPSVDPSEQIPTSNDHPAQPVGMYYSGR</sequence>
<accession>A0A0G4M276</accession>
<evidence type="ECO:0000313" key="5">
    <source>
        <dbReference type="Proteomes" id="UP000045706"/>
    </source>
</evidence>
<feature type="compositionally biased region" description="Polar residues" evidence="2">
    <location>
        <begin position="311"/>
        <end position="327"/>
    </location>
</feature>